<feature type="domain" description="Major facilitator superfamily (MFS) profile" evidence="7">
    <location>
        <begin position="1"/>
        <end position="447"/>
    </location>
</feature>
<dbReference type="Proteomes" id="UP000622552">
    <property type="component" value="Unassembled WGS sequence"/>
</dbReference>
<feature type="transmembrane region" description="Helical" evidence="6">
    <location>
        <begin position="326"/>
        <end position="347"/>
    </location>
</feature>
<dbReference type="PANTHER" id="PTHR42718:SF9">
    <property type="entry name" value="MAJOR FACILITATOR SUPERFAMILY MULTIDRUG TRANSPORTER MFSC"/>
    <property type="match status" value="1"/>
</dbReference>
<evidence type="ECO:0000313" key="9">
    <source>
        <dbReference type="Proteomes" id="UP000622552"/>
    </source>
</evidence>
<comment type="caution">
    <text evidence="8">The sequence shown here is derived from an EMBL/GenBank/DDBJ whole genome shotgun (WGS) entry which is preliminary data.</text>
</comment>
<dbReference type="InterPro" id="IPR011701">
    <property type="entry name" value="MFS"/>
</dbReference>
<evidence type="ECO:0000259" key="7">
    <source>
        <dbReference type="PROSITE" id="PS50850"/>
    </source>
</evidence>
<dbReference type="PANTHER" id="PTHR42718">
    <property type="entry name" value="MAJOR FACILITATOR SUPERFAMILY MULTIDRUG TRANSPORTER MFSC"/>
    <property type="match status" value="1"/>
</dbReference>
<evidence type="ECO:0000256" key="4">
    <source>
        <dbReference type="ARBA" id="ARBA00022989"/>
    </source>
</evidence>
<dbReference type="GO" id="GO:0022857">
    <property type="term" value="F:transmembrane transporter activity"/>
    <property type="evidence" value="ECO:0007669"/>
    <property type="project" value="InterPro"/>
</dbReference>
<protein>
    <submittedName>
        <fullName evidence="8">MFS family permease</fullName>
    </submittedName>
</protein>
<keyword evidence="5 6" id="KW-0472">Membrane</keyword>
<feature type="transmembrane region" description="Helical" evidence="6">
    <location>
        <begin position="353"/>
        <end position="379"/>
    </location>
</feature>
<dbReference type="RefSeq" id="WP_197003980.1">
    <property type="nucleotide sequence ID" value="NZ_BONS01000022.1"/>
</dbReference>
<keyword evidence="2" id="KW-0813">Transport</keyword>
<dbReference type="Pfam" id="PF07690">
    <property type="entry name" value="MFS_1"/>
    <property type="match status" value="1"/>
</dbReference>
<reference evidence="8" key="1">
    <citation type="submission" date="2020-11" db="EMBL/GenBank/DDBJ databases">
        <title>Sequencing the genomes of 1000 actinobacteria strains.</title>
        <authorList>
            <person name="Klenk H.-P."/>
        </authorList>
    </citation>
    <scope>NUCLEOTIDE SEQUENCE</scope>
    <source>
        <strain evidence="8">DSM 45356</strain>
    </source>
</reference>
<name>A0A8J7KJN9_9ACTN</name>
<feature type="transmembrane region" description="Helical" evidence="6">
    <location>
        <begin position="163"/>
        <end position="182"/>
    </location>
</feature>
<evidence type="ECO:0000256" key="3">
    <source>
        <dbReference type="ARBA" id="ARBA00022692"/>
    </source>
</evidence>
<dbReference type="InterPro" id="IPR020846">
    <property type="entry name" value="MFS_dom"/>
</dbReference>
<keyword evidence="4 6" id="KW-1133">Transmembrane helix</keyword>
<feature type="transmembrane region" description="Helical" evidence="6">
    <location>
        <begin position="288"/>
        <end position="310"/>
    </location>
</feature>
<proteinExistence type="predicted"/>
<feature type="transmembrane region" description="Helical" evidence="6">
    <location>
        <begin position="218"/>
        <end position="239"/>
    </location>
</feature>
<evidence type="ECO:0000256" key="5">
    <source>
        <dbReference type="ARBA" id="ARBA00023136"/>
    </source>
</evidence>
<dbReference type="AlphaFoldDB" id="A0A8J7KJN9"/>
<accession>A0A8J7KJN9</accession>
<evidence type="ECO:0000256" key="6">
    <source>
        <dbReference type="SAM" id="Phobius"/>
    </source>
</evidence>
<evidence type="ECO:0000256" key="2">
    <source>
        <dbReference type="ARBA" id="ARBA00022448"/>
    </source>
</evidence>
<dbReference type="CDD" id="cd17321">
    <property type="entry name" value="MFS_MMR_MDR_like"/>
    <property type="match status" value="1"/>
</dbReference>
<feature type="transmembrane region" description="Helical" evidence="6">
    <location>
        <begin position="194"/>
        <end position="212"/>
    </location>
</feature>
<feature type="transmembrane region" description="Helical" evidence="6">
    <location>
        <begin position="74"/>
        <end position="93"/>
    </location>
</feature>
<feature type="transmembrane region" description="Helical" evidence="6">
    <location>
        <begin position="133"/>
        <end position="157"/>
    </location>
</feature>
<comment type="subcellular location">
    <subcellularLocation>
        <location evidence="1">Cell membrane</location>
        <topology evidence="1">Multi-pass membrane protein</topology>
    </subcellularLocation>
</comment>
<dbReference type="Gene3D" id="1.20.1720.10">
    <property type="entry name" value="Multidrug resistance protein D"/>
    <property type="match status" value="1"/>
</dbReference>
<dbReference type="GO" id="GO:0005886">
    <property type="term" value="C:plasma membrane"/>
    <property type="evidence" value="ECO:0007669"/>
    <property type="project" value="UniProtKB-SubCell"/>
</dbReference>
<organism evidence="8 9">
    <name type="scientific">Longispora fulva</name>
    <dbReference type="NCBI Taxonomy" id="619741"/>
    <lineage>
        <taxon>Bacteria</taxon>
        <taxon>Bacillati</taxon>
        <taxon>Actinomycetota</taxon>
        <taxon>Actinomycetes</taxon>
        <taxon>Micromonosporales</taxon>
        <taxon>Micromonosporaceae</taxon>
        <taxon>Longispora</taxon>
    </lineage>
</organism>
<sequence length="462" mass="46478">MIRPKTVLTVMSACVALTVALVAAVNLAIPELRASGLHPGPTQLLWIVDAYVVVFACLLIPAGAAGDRYGRKGVLMIGLAVLGAGGLVSAVAPDVAVLIAGRVLTGVGAALVMPATLSLAVHAHPPAERGRVIATWTAATGVGGMLGNLCGGLIVQWSSWRGLFGTVVPLAAILLVLVARTAPRTDRHPAPLDPFGSGLLTAAVVALLYGIIEAPVTGWTAPAVLAAFAVAAALFAGYIGHQLRAAHPVLDPRVFAAPRLRAGVLGVGLGFFALFAMFYVNAQYLQTSLGFSAALTGLAILPMPAAMVVVSRRSVRLTARYGPRRIIAAGLGALVVGLLALSTAGAGTPYPVYLVYLVVMATGMGLAMPALSGGIIGALPPGRAGMGSGLNGAAREIGSALGVATIGTALNTPGLDFGHATAIGYRVVAAILAVGAVLVLTWFRPADAPAPSAARAATRTAP</sequence>
<feature type="transmembrane region" description="Helical" evidence="6">
    <location>
        <begin position="260"/>
        <end position="282"/>
    </location>
</feature>
<feature type="transmembrane region" description="Helical" evidence="6">
    <location>
        <begin position="423"/>
        <end position="443"/>
    </location>
</feature>
<dbReference type="InterPro" id="IPR036259">
    <property type="entry name" value="MFS_trans_sf"/>
</dbReference>
<gene>
    <name evidence="8" type="ORF">IW245_003268</name>
</gene>
<feature type="transmembrane region" description="Helical" evidence="6">
    <location>
        <begin position="99"/>
        <end position="121"/>
    </location>
</feature>
<dbReference type="EMBL" id="JADOUF010000001">
    <property type="protein sequence ID" value="MBG6137074.1"/>
    <property type="molecule type" value="Genomic_DNA"/>
</dbReference>
<evidence type="ECO:0000313" key="8">
    <source>
        <dbReference type="EMBL" id="MBG6137074.1"/>
    </source>
</evidence>
<dbReference type="SUPFAM" id="SSF103473">
    <property type="entry name" value="MFS general substrate transporter"/>
    <property type="match status" value="1"/>
</dbReference>
<evidence type="ECO:0000256" key="1">
    <source>
        <dbReference type="ARBA" id="ARBA00004651"/>
    </source>
</evidence>
<feature type="transmembrane region" description="Helical" evidence="6">
    <location>
        <begin position="43"/>
        <end position="62"/>
    </location>
</feature>
<dbReference type="PROSITE" id="PS50850">
    <property type="entry name" value="MFS"/>
    <property type="match status" value="1"/>
</dbReference>
<keyword evidence="3 6" id="KW-0812">Transmembrane</keyword>
<dbReference type="Gene3D" id="1.20.1250.20">
    <property type="entry name" value="MFS general substrate transporter like domains"/>
    <property type="match status" value="1"/>
</dbReference>
<keyword evidence="9" id="KW-1185">Reference proteome</keyword>